<feature type="compositionally biased region" description="Polar residues" evidence="1">
    <location>
        <begin position="1"/>
        <end position="13"/>
    </location>
</feature>
<name>A0ABQ4CG42_9ACTN</name>
<reference evidence="2 3" key="1">
    <citation type="submission" date="2021-01" db="EMBL/GenBank/DDBJ databases">
        <title>Whole genome shotgun sequence of Asanoa iriomotensis NBRC 100142.</title>
        <authorList>
            <person name="Komaki H."/>
            <person name="Tamura T."/>
        </authorList>
    </citation>
    <scope>NUCLEOTIDE SEQUENCE [LARGE SCALE GENOMIC DNA]</scope>
    <source>
        <strain evidence="2 3">NBRC 100142</strain>
    </source>
</reference>
<dbReference type="RefSeq" id="WP_203708562.1">
    <property type="nucleotide sequence ID" value="NZ_BAAALU010000015.1"/>
</dbReference>
<evidence type="ECO:0000256" key="1">
    <source>
        <dbReference type="SAM" id="MobiDB-lite"/>
    </source>
</evidence>
<feature type="region of interest" description="Disordered" evidence="1">
    <location>
        <begin position="1"/>
        <end position="50"/>
    </location>
</feature>
<proteinExistence type="predicted"/>
<dbReference type="Proteomes" id="UP000624325">
    <property type="component" value="Unassembled WGS sequence"/>
</dbReference>
<organism evidence="2 3">
    <name type="scientific">Asanoa iriomotensis</name>
    <dbReference type="NCBI Taxonomy" id="234613"/>
    <lineage>
        <taxon>Bacteria</taxon>
        <taxon>Bacillati</taxon>
        <taxon>Actinomycetota</taxon>
        <taxon>Actinomycetes</taxon>
        <taxon>Micromonosporales</taxon>
        <taxon>Micromonosporaceae</taxon>
        <taxon>Asanoa</taxon>
    </lineage>
</organism>
<comment type="caution">
    <text evidence="2">The sequence shown here is derived from an EMBL/GenBank/DDBJ whole genome shotgun (WGS) entry which is preliminary data.</text>
</comment>
<gene>
    <name evidence="2" type="ORF">Air01nite_78430</name>
</gene>
<sequence>MGSKVPNTISDKQMASLRRRAEKAAPPMFSDEAIKRRKAASAQIKNAHKN</sequence>
<evidence type="ECO:0000313" key="2">
    <source>
        <dbReference type="EMBL" id="GIF61748.1"/>
    </source>
</evidence>
<protein>
    <submittedName>
        <fullName evidence="2">Uncharacterized protein</fullName>
    </submittedName>
</protein>
<keyword evidence="3" id="KW-1185">Reference proteome</keyword>
<dbReference type="EMBL" id="BONC01000128">
    <property type="protein sequence ID" value="GIF61748.1"/>
    <property type="molecule type" value="Genomic_DNA"/>
</dbReference>
<accession>A0ABQ4CG42</accession>
<evidence type="ECO:0000313" key="3">
    <source>
        <dbReference type="Proteomes" id="UP000624325"/>
    </source>
</evidence>